<evidence type="ECO:0000313" key="2">
    <source>
        <dbReference type="EMBL" id="CUN25697.1"/>
    </source>
</evidence>
<dbReference type="Proteomes" id="UP000095591">
    <property type="component" value="Unassembled WGS sequence"/>
</dbReference>
<keyword evidence="1" id="KW-0812">Transmembrane</keyword>
<keyword evidence="1" id="KW-1133">Transmembrane helix</keyword>
<evidence type="ECO:0000313" key="3">
    <source>
        <dbReference type="Proteomes" id="UP000095591"/>
    </source>
</evidence>
<reference evidence="2 3" key="1">
    <citation type="submission" date="2015-09" db="EMBL/GenBank/DDBJ databases">
        <authorList>
            <consortium name="Pathogen Informatics"/>
        </authorList>
    </citation>
    <scope>NUCLEOTIDE SEQUENCE [LARGE SCALE GENOMIC DNA]</scope>
    <source>
        <strain evidence="2 3">2789STDY5608872</strain>
    </source>
</reference>
<name>A0A173VHX1_PARDI</name>
<feature type="transmembrane region" description="Helical" evidence="1">
    <location>
        <begin position="37"/>
        <end position="59"/>
    </location>
</feature>
<proteinExistence type="predicted"/>
<accession>A0A173VHX1</accession>
<evidence type="ECO:0000256" key="1">
    <source>
        <dbReference type="SAM" id="Phobius"/>
    </source>
</evidence>
<organism evidence="2 3">
    <name type="scientific">Parabacteroides distasonis</name>
    <dbReference type="NCBI Taxonomy" id="823"/>
    <lineage>
        <taxon>Bacteria</taxon>
        <taxon>Pseudomonadati</taxon>
        <taxon>Bacteroidota</taxon>
        <taxon>Bacteroidia</taxon>
        <taxon>Bacteroidales</taxon>
        <taxon>Tannerellaceae</taxon>
        <taxon>Parabacteroides</taxon>
    </lineage>
</organism>
<dbReference type="EMBL" id="CYXP01000007">
    <property type="protein sequence ID" value="CUN25697.1"/>
    <property type="molecule type" value="Genomic_DNA"/>
</dbReference>
<sequence>MRKILPVLAVIVAFIIFYFGSFAIITILLGILDIEFYLKPTFILLASTGIAYYGCKWAYNKTKDKMKEI</sequence>
<gene>
    <name evidence="2" type="ORF">ERS852429_02962</name>
</gene>
<keyword evidence="1" id="KW-0472">Membrane</keyword>
<dbReference type="RefSeq" id="WP_057319694.1">
    <property type="nucleotide sequence ID" value="NZ_CYXP01000007.1"/>
</dbReference>
<protein>
    <submittedName>
        <fullName evidence="2">Uncharacterized protein</fullName>
    </submittedName>
</protein>
<feature type="transmembrane region" description="Helical" evidence="1">
    <location>
        <begin position="7"/>
        <end position="31"/>
    </location>
</feature>
<dbReference type="AlphaFoldDB" id="A0A173VHX1"/>